<accession>X0XNP9</accession>
<sequence>MELVVAAWNDVGVRASMKTMSREIYWIRATSNEIQVATWTESRAIDPMVDPIWVFPFDERSWMAPAYGTWYKSEGKLGKEPPAYFKEMMALYDQYKVTVAPDKQKEIAKKLIRTHAENVFVIGTVGMTPNVVVVNNDFRNVPETFTTDWIYMAPGTLDPCHFYFDR</sequence>
<name>X0XNP9_9ZZZZ</name>
<proteinExistence type="predicted"/>
<dbReference type="SUPFAM" id="SSF53850">
    <property type="entry name" value="Periplasmic binding protein-like II"/>
    <property type="match status" value="1"/>
</dbReference>
<gene>
    <name evidence="1" type="ORF">S01H1_67394</name>
</gene>
<reference evidence="1" key="1">
    <citation type="journal article" date="2014" name="Front. Microbiol.">
        <title>High frequency of phylogenetically diverse reductive dehalogenase-homologous genes in deep subseafloor sedimentary metagenomes.</title>
        <authorList>
            <person name="Kawai M."/>
            <person name="Futagami T."/>
            <person name="Toyoda A."/>
            <person name="Takaki Y."/>
            <person name="Nishi S."/>
            <person name="Hori S."/>
            <person name="Arai W."/>
            <person name="Tsubouchi T."/>
            <person name="Morono Y."/>
            <person name="Uchiyama I."/>
            <person name="Ito T."/>
            <person name="Fujiyama A."/>
            <person name="Inagaki F."/>
            <person name="Takami H."/>
        </authorList>
    </citation>
    <scope>NUCLEOTIDE SEQUENCE</scope>
    <source>
        <strain evidence="1">Expedition CK06-06</strain>
    </source>
</reference>
<dbReference type="Gene3D" id="3.10.105.10">
    <property type="entry name" value="Dipeptide-binding Protein, Domain 3"/>
    <property type="match status" value="1"/>
</dbReference>
<dbReference type="EMBL" id="BARS01044631">
    <property type="protein sequence ID" value="GAG38273.1"/>
    <property type="molecule type" value="Genomic_DNA"/>
</dbReference>
<evidence type="ECO:0000313" key="1">
    <source>
        <dbReference type="EMBL" id="GAG38273.1"/>
    </source>
</evidence>
<dbReference type="AlphaFoldDB" id="X0XNP9"/>
<evidence type="ECO:0008006" key="2">
    <source>
        <dbReference type="Google" id="ProtNLM"/>
    </source>
</evidence>
<protein>
    <recommendedName>
        <fullName evidence="2">Solute-binding protein family 5 domain-containing protein</fullName>
    </recommendedName>
</protein>
<organism evidence="1">
    <name type="scientific">marine sediment metagenome</name>
    <dbReference type="NCBI Taxonomy" id="412755"/>
    <lineage>
        <taxon>unclassified sequences</taxon>
        <taxon>metagenomes</taxon>
        <taxon>ecological metagenomes</taxon>
    </lineage>
</organism>
<comment type="caution">
    <text evidence="1">The sequence shown here is derived from an EMBL/GenBank/DDBJ whole genome shotgun (WGS) entry which is preliminary data.</text>
</comment>